<dbReference type="GO" id="GO:0005634">
    <property type="term" value="C:nucleus"/>
    <property type="evidence" value="ECO:0007669"/>
    <property type="project" value="TreeGrafter"/>
</dbReference>
<dbReference type="GO" id="GO:0048513">
    <property type="term" value="P:animal organ development"/>
    <property type="evidence" value="ECO:0007669"/>
    <property type="project" value="TreeGrafter"/>
</dbReference>
<reference evidence="3" key="2">
    <citation type="submission" date="2015-06" db="UniProtKB">
        <authorList>
            <consortium name="EnsemblMetazoa"/>
        </authorList>
    </citation>
    <scope>IDENTIFICATION</scope>
</reference>
<feature type="region of interest" description="Disordered" evidence="1">
    <location>
        <begin position="176"/>
        <end position="223"/>
    </location>
</feature>
<dbReference type="EMBL" id="CAQQ02178673">
    <property type="status" value="NOT_ANNOTATED_CDS"/>
    <property type="molecule type" value="Genomic_DNA"/>
</dbReference>
<sequence>MESNSIECSESICNWCKKKISDTASEFSTAHDGFKYCSESCFAQNRRASFKKAKTCDWCKHIRHTVNYVDFQDGASQLQFCSDKCLNQYKMQLFCKETQAHLDMNPHLKEKGVDKPESLITPELSASPSSSLSSRNTPQLNNRTDINPEKPLITVTNIQKLIDESNHYIPPVNKRKLMKSRKRRTRLSPTEPSILPTPEHQHYNSEPIRPCPPTLPSHQGSQPNFNILPPITVMVPYPVIIPLPIPVPIPDAEEEVTQEASPGELVEAGEESVVAEERQMIPKLKITRLQSRRITESSRPLRKRKLVNSEYLRVLSSSKNSDNDLNK</sequence>
<reference evidence="4" key="1">
    <citation type="submission" date="2013-02" db="EMBL/GenBank/DDBJ databases">
        <authorList>
            <person name="Hughes D."/>
        </authorList>
    </citation>
    <scope>NUCLEOTIDE SEQUENCE</scope>
    <source>
        <strain>Durham</strain>
        <strain evidence="4">NC isolate 2 -- Noor lab</strain>
    </source>
</reference>
<dbReference type="AlphaFoldDB" id="T1GWX4"/>
<dbReference type="SMART" id="SM00746">
    <property type="entry name" value="TRASH"/>
    <property type="match status" value="2"/>
</dbReference>
<dbReference type="PANTHER" id="PTHR23186">
    <property type="entry name" value="RETINOIC ACID-INDUCED PROTEIN 2"/>
    <property type="match status" value="1"/>
</dbReference>
<dbReference type="EMBL" id="CAQQ02178674">
    <property type="status" value="NOT_ANNOTATED_CDS"/>
    <property type="molecule type" value="Genomic_DNA"/>
</dbReference>
<feature type="compositionally biased region" description="Low complexity" evidence="1">
    <location>
        <begin position="124"/>
        <end position="134"/>
    </location>
</feature>
<protein>
    <recommendedName>
        <fullName evidence="2">TRASH domain-containing protein</fullName>
    </recommendedName>
</protein>
<evidence type="ECO:0000259" key="2">
    <source>
        <dbReference type="SMART" id="SM00746"/>
    </source>
</evidence>
<dbReference type="InterPro" id="IPR026092">
    <property type="entry name" value="RAI2/SOBP"/>
</dbReference>
<dbReference type="PANTHER" id="PTHR23186:SF4">
    <property type="entry name" value="GH22790P"/>
    <property type="match status" value="1"/>
</dbReference>
<feature type="region of interest" description="Disordered" evidence="1">
    <location>
        <begin position="120"/>
        <end position="147"/>
    </location>
</feature>
<name>T1GWX4_MEGSC</name>
<feature type="compositionally biased region" description="Polar residues" evidence="1">
    <location>
        <begin position="135"/>
        <end position="145"/>
    </location>
</feature>
<dbReference type="InterPro" id="IPR011017">
    <property type="entry name" value="TRASH_dom"/>
</dbReference>
<feature type="compositionally biased region" description="Basic residues" evidence="1">
    <location>
        <begin position="176"/>
        <end position="186"/>
    </location>
</feature>
<feature type="domain" description="TRASH" evidence="2">
    <location>
        <begin position="56"/>
        <end position="93"/>
    </location>
</feature>
<dbReference type="Pfam" id="PF15279">
    <property type="entry name" value="SOBP"/>
    <property type="match status" value="1"/>
</dbReference>
<organism evidence="3 4">
    <name type="scientific">Megaselia scalaris</name>
    <name type="common">Humpbacked fly</name>
    <name type="synonym">Phora scalaris</name>
    <dbReference type="NCBI Taxonomy" id="36166"/>
    <lineage>
        <taxon>Eukaryota</taxon>
        <taxon>Metazoa</taxon>
        <taxon>Ecdysozoa</taxon>
        <taxon>Arthropoda</taxon>
        <taxon>Hexapoda</taxon>
        <taxon>Insecta</taxon>
        <taxon>Pterygota</taxon>
        <taxon>Neoptera</taxon>
        <taxon>Endopterygota</taxon>
        <taxon>Diptera</taxon>
        <taxon>Brachycera</taxon>
        <taxon>Muscomorpha</taxon>
        <taxon>Platypezoidea</taxon>
        <taxon>Phoridae</taxon>
        <taxon>Megaseliini</taxon>
        <taxon>Megaselia</taxon>
    </lineage>
</organism>
<dbReference type="HOGENOM" id="CLU_850697_0_0_1"/>
<evidence type="ECO:0000313" key="3">
    <source>
        <dbReference type="EnsemblMetazoa" id="MESCA008308-PA"/>
    </source>
</evidence>
<evidence type="ECO:0000256" key="1">
    <source>
        <dbReference type="SAM" id="MobiDB-lite"/>
    </source>
</evidence>
<dbReference type="Proteomes" id="UP000015102">
    <property type="component" value="Unassembled WGS sequence"/>
</dbReference>
<dbReference type="EnsemblMetazoa" id="MESCA008308-RA">
    <property type="protein sequence ID" value="MESCA008308-PA"/>
    <property type="gene ID" value="MESCA008308"/>
</dbReference>
<keyword evidence="4" id="KW-1185">Reference proteome</keyword>
<evidence type="ECO:0000313" key="4">
    <source>
        <dbReference type="Proteomes" id="UP000015102"/>
    </source>
</evidence>
<proteinExistence type="predicted"/>
<feature type="domain" description="TRASH" evidence="2">
    <location>
        <begin position="13"/>
        <end position="46"/>
    </location>
</feature>
<accession>T1GWX4</accession>
<dbReference type="STRING" id="36166.T1GWX4"/>